<reference evidence="1" key="1">
    <citation type="submission" date="2014-05" db="EMBL/GenBank/DDBJ databases">
        <authorList>
            <person name="Chronopoulou M."/>
        </authorList>
    </citation>
    <scope>NUCLEOTIDE SEQUENCE</scope>
    <source>
        <tissue evidence="1">Whole organism</tissue>
    </source>
</reference>
<dbReference type="EMBL" id="HACA01026856">
    <property type="protein sequence ID" value="CDW44217.1"/>
    <property type="molecule type" value="Transcribed_RNA"/>
</dbReference>
<name>A0A0K2V226_LEPSM</name>
<evidence type="ECO:0000313" key="1">
    <source>
        <dbReference type="EMBL" id="CDW44217.1"/>
    </source>
</evidence>
<accession>A0A0K2V226</accession>
<organism evidence="1">
    <name type="scientific">Lepeophtheirus salmonis</name>
    <name type="common">Salmon louse</name>
    <name type="synonym">Caligus salmonis</name>
    <dbReference type="NCBI Taxonomy" id="72036"/>
    <lineage>
        <taxon>Eukaryota</taxon>
        <taxon>Metazoa</taxon>
        <taxon>Ecdysozoa</taxon>
        <taxon>Arthropoda</taxon>
        <taxon>Crustacea</taxon>
        <taxon>Multicrustacea</taxon>
        <taxon>Hexanauplia</taxon>
        <taxon>Copepoda</taxon>
        <taxon>Siphonostomatoida</taxon>
        <taxon>Caligidae</taxon>
        <taxon>Lepeophtheirus</taxon>
    </lineage>
</organism>
<proteinExistence type="predicted"/>
<protein>
    <submittedName>
        <fullName evidence="1">Uncharacterized protein</fullName>
    </submittedName>
</protein>
<sequence length="43" mass="5086">MEAEIFFPSLSWTKLTPPFHSKNAFVLPNVYQYNQFLIISLPR</sequence>
<dbReference type="AlphaFoldDB" id="A0A0K2V226"/>